<gene>
    <name evidence="1" type="ORF">Pint_04925</name>
</gene>
<proteinExistence type="predicted"/>
<sequence>MKYLWFNIEKIFYHFFTDRQAGSIITIPFFINSVKVKSFLNHQIIQTHFSLLNIGYSNFSWIYQSK</sequence>
<organism evidence="1 2">
    <name type="scientific">Pistacia integerrima</name>
    <dbReference type="NCBI Taxonomy" id="434235"/>
    <lineage>
        <taxon>Eukaryota</taxon>
        <taxon>Viridiplantae</taxon>
        <taxon>Streptophyta</taxon>
        <taxon>Embryophyta</taxon>
        <taxon>Tracheophyta</taxon>
        <taxon>Spermatophyta</taxon>
        <taxon>Magnoliopsida</taxon>
        <taxon>eudicotyledons</taxon>
        <taxon>Gunneridae</taxon>
        <taxon>Pentapetalae</taxon>
        <taxon>rosids</taxon>
        <taxon>malvids</taxon>
        <taxon>Sapindales</taxon>
        <taxon>Anacardiaceae</taxon>
        <taxon>Pistacia</taxon>
    </lineage>
</organism>
<dbReference type="EMBL" id="CM047738">
    <property type="protein sequence ID" value="KAJ0045944.1"/>
    <property type="molecule type" value="Genomic_DNA"/>
</dbReference>
<keyword evidence="2" id="KW-1185">Reference proteome</keyword>
<comment type="caution">
    <text evidence="1">The sequence shown here is derived from an EMBL/GenBank/DDBJ whole genome shotgun (WGS) entry which is preliminary data.</text>
</comment>
<evidence type="ECO:0000313" key="2">
    <source>
        <dbReference type="Proteomes" id="UP001163603"/>
    </source>
</evidence>
<dbReference type="Proteomes" id="UP001163603">
    <property type="component" value="Chromosome 3"/>
</dbReference>
<name>A0ACC0Z4S5_9ROSI</name>
<reference evidence="2" key="1">
    <citation type="journal article" date="2023" name="G3 (Bethesda)">
        <title>Genome assembly and association tests identify interacting loci associated with vigor, precocity, and sex in interspecific pistachio rootstocks.</title>
        <authorList>
            <person name="Palmer W."/>
            <person name="Jacygrad E."/>
            <person name="Sagayaradj S."/>
            <person name="Cavanaugh K."/>
            <person name="Han R."/>
            <person name="Bertier L."/>
            <person name="Beede B."/>
            <person name="Kafkas S."/>
            <person name="Golino D."/>
            <person name="Preece J."/>
            <person name="Michelmore R."/>
        </authorList>
    </citation>
    <scope>NUCLEOTIDE SEQUENCE [LARGE SCALE GENOMIC DNA]</scope>
</reference>
<evidence type="ECO:0000313" key="1">
    <source>
        <dbReference type="EMBL" id="KAJ0045944.1"/>
    </source>
</evidence>
<protein>
    <submittedName>
        <fullName evidence="1">Uncharacterized protein</fullName>
    </submittedName>
</protein>
<accession>A0ACC0Z4S5</accession>